<dbReference type="EMBL" id="UZAH01025464">
    <property type="protein sequence ID" value="VDO64442.1"/>
    <property type="molecule type" value="Genomic_DNA"/>
</dbReference>
<evidence type="ECO:0000313" key="2">
    <source>
        <dbReference type="EMBL" id="VDO64442.1"/>
    </source>
</evidence>
<feature type="signal peptide" evidence="1">
    <location>
        <begin position="1"/>
        <end position="22"/>
    </location>
</feature>
<gene>
    <name evidence="2" type="ORF">HPBE_LOCUS5407</name>
</gene>
<keyword evidence="1" id="KW-0732">Signal</keyword>
<reference evidence="2 3" key="1">
    <citation type="submission" date="2018-11" db="EMBL/GenBank/DDBJ databases">
        <authorList>
            <consortium name="Pathogen Informatics"/>
        </authorList>
    </citation>
    <scope>NUCLEOTIDE SEQUENCE [LARGE SCALE GENOMIC DNA]</scope>
</reference>
<evidence type="ECO:0000256" key="1">
    <source>
        <dbReference type="SAM" id="SignalP"/>
    </source>
</evidence>
<organism evidence="2">
    <name type="scientific">Heligmosomoides polygyrus</name>
    <name type="common">Parasitic roundworm</name>
    <dbReference type="NCBI Taxonomy" id="6339"/>
    <lineage>
        <taxon>Eukaryota</taxon>
        <taxon>Metazoa</taxon>
        <taxon>Ecdysozoa</taxon>
        <taxon>Nematoda</taxon>
        <taxon>Chromadorea</taxon>
        <taxon>Rhabditida</taxon>
        <taxon>Rhabditina</taxon>
        <taxon>Rhabditomorpha</taxon>
        <taxon>Strongyloidea</taxon>
        <taxon>Heligmosomidae</taxon>
        <taxon>Heligmosomoides</taxon>
    </lineage>
</organism>
<accession>A0A3P8AXM4</accession>
<dbReference type="OrthoDB" id="5844311at2759"/>
<name>A0A3P8AXM4_HELPZ</name>
<dbReference type="WBParaSite" id="HPBE_0000541401-mRNA-1">
    <property type="protein sequence ID" value="HPBE_0000541401-mRNA-1"/>
    <property type="gene ID" value="HPBE_0000541401"/>
</dbReference>
<feature type="chain" id="PRO_5044596616" evidence="1">
    <location>
        <begin position="23"/>
        <end position="136"/>
    </location>
</feature>
<dbReference type="AlphaFoldDB" id="A0A3P8AXM4"/>
<evidence type="ECO:0000313" key="4">
    <source>
        <dbReference type="WBParaSite" id="HPBE_0000541401-mRNA-1"/>
    </source>
</evidence>
<reference evidence="4" key="2">
    <citation type="submission" date="2019-09" db="UniProtKB">
        <authorList>
            <consortium name="WormBaseParasite"/>
        </authorList>
    </citation>
    <scope>IDENTIFICATION</scope>
</reference>
<proteinExistence type="predicted"/>
<protein>
    <submittedName>
        <fullName evidence="4">DUF3888 domain-containing protein</fullName>
    </submittedName>
</protein>
<keyword evidence="3" id="KW-1185">Reference proteome</keyword>
<sequence length="136" mass="15691">MLEMRISGFIVFIACIVAWAFAAPVSDTEAAFRILNKYLQRFGGDDLPDVYLVGEHGKNSIEATQCDDLFLQWYYPPRRQISNVEKAIQYSEQRDLEAYRVRIEGVIRFFVHVQQARFGPATASIRLSEQREVVLD</sequence>
<dbReference type="Proteomes" id="UP000050761">
    <property type="component" value="Unassembled WGS sequence"/>
</dbReference>
<evidence type="ECO:0000313" key="3">
    <source>
        <dbReference type="Proteomes" id="UP000050761"/>
    </source>
</evidence>